<comment type="caution">
    <text evidence="4">The sequence shown here is derived from an EMBL/GenBank/DDBJ whole genome shotgun (WGS) entry which is preliminary data.</text>
</comment>
<feature type="coiled-coil region" evidence="3">
    <location>
        <begin position="6"/>
        <end position="61"/>
    </location>
</feature>
<dbReference type="Proteomes" id="UP000588068">
    <property type="component" value="Unassembled WGS sequence"/>
</dbReference>
<keyword evidence="5" id="KW-1185">Reference proteome</keyword>
<evidence type="ECO:0000256" key="3">
    <source>
        <dbReference type="SAM" id="Coils"/>
    </source>
</evidence>
<accession>A0A841HQ15</accession>
<dbReference type="RefSeq" id="WP_221304224.1">
    <property type="nucleotide sequence ID" value="NZ_JACHHZ010000003.1"/>
</dbReference>
<reference evidence="4 5" key="1">
    <citation type="submission" date="2020-08" db="EMBL/GenBank/DDBJ databases">
        <title>Genomic Encyclopedia of Type Strains, Phase IV (KMG-IV): sequencing the most valuable type-strain genomes for metagenomic binning, comparative biology and taxonomic classification.</title>
        <authorList>
            <person name="Goeker M."/>
        </authorList>
    </citation>
    <scope>NUCLEOTIDE SEQUENCE [LARGE SCALE GENOMIC DNA]</scope>
    <source>
        <strain evidence="4 5">DSM 26723</strain>
    </source>
</reference>
<dbReference type="InterPro" id="IPR009252">
    <property type="entry name" value="Cell_div_ZapB"/>
</dbReference>
<keyword evidence="1 3" id="KW-0175">Coiled coil</keyword>
<sequence length="76" mass="8752">MSESRNMSANQELELLEQRLGELVTMVTQLKEENRALRQRLDGLTTERATLLQKNEQVRTRVEAMIGRLKAMEHGA</sequence>
<evidence type="ECO:0000256" key="2">
    <source>
        <dbReference type="ARBA" id="ARBA00023210"/>
    </source>
</evidence>
<dbReference type="Pfam" id="PF06005">
    <property type="entry name" value="ZapB"/>
    <property type="match status" value="1"/>
</dbReference>
<protein>
    <submittedName>
        <fullName evidence="4">Cell division protein ZapB</fullName>
    </submittedName>
</protein>
<dbReference type="NCBIfam" id="TIGR02449">
    <property type="entry name" value="TIGR02449 family protein"/>
    <property type="match status" value="1"/>
</dbReference>
<keyword evidence="2" id="KW-0131">Cell cycle</keyword>
<gene>
    <name evidence="4" type="ORF">HNQ60_003211</name>
</gene>
<dbReference type="GO" id="GO:0043093">
    <property type="term" value="P:FtsZ-dependent cytokinesis"/>
    <property type="evidence" value="ECO:0007669"/>
    <property type="project" value="InterPro"/>
</dbReference>
<keyword evidence="4" id="KW-0132">Cell division</keyword>
<dbReference type="EMBL" id="JACHHZ010000003">
    <property type="protein sequence ID" value="MBB6094330.1"/>
    <property type="molecule type" value="Genomic_DNA"/>
</dbReference>
<proteinExistence type="predicted"/>
<evidence type="ECO:0000313" key="4">
    <source>
        <dbReference type="EMBL" id="MBB6094330.1"/>
    </source>
</evidence>
<organism evidence="4 5">
    <name type="scientific">Povalibacter uvarum</name>
    <dbReference type="NCBI Taxonomy" id="732238"/>
    <lineage>
        <taxon>Bacteria</taxon>
        <taxon>Pseudomonadati</taxon>
        <taxon>Pseudomonadota</taxon>
        <taxon>Gammaproteobacteria</taxon>
        <taxon>Steroidobacterales</taxon>
        <taxon>Steroidobacteraceae</taxon>
        <taxon>Povalibacter</taxon>
    </lineage>
</organism>
<evidence type="ECO:0000313" key="5">
    <source>
        <dbReference type="Proteomes" id="UP000588068"/>
    </source>
</evidence>
<dbReference type="GO" id="GO:0005737">
    <property type="term" value="C:cytoplasm"/>
    <property type="evidence" value="ECO:0007669"/>
    <property type="project" value="InterPro"/>
</dbReference>
<evidence type="ECO:0000256" key="1">
    <source>
        <dbReference type="ARBA" id="ARBA00023054"/>
    </source>
</evidence>
<name>A0A841HQ15_9GAMM</name>
<dbReference type="AlphaFoldDB" id="A0A841HQ15"/>
<dbReference type="GO" id="GO:0000917">
    <property type="term" value="P:division septum assembly"/>
    <property type="evidence" value="ECO:0007669"/>
    <property type="project" value="UniProtKB-KW"/>
</dbReference>
<dbReference type="InterPro" id="IPR012662">
    <property type="entry name" value="CHP02449"/>
</dbReference>
<keyword evidence="2" id="KW-0717">Septation</keyword>
<dbReference type="Gene3D" id="1.20.5.340">
    <property type="match status" value="1"/>
</dbReference>